<keyword evidence="7" id="KW-1185">Reference proteome</keyword>
<comment type="caution">
    <text evidence="6">The sequence shown here is derived from an EMBL/GenBank/DDBJ whole genome shotgun (WGS) entry which is preliminary data.</text>
</comment>
<evidence type="ECO:0000259" key="5">
    <source>
        <dbReference type="Pfam" id="PF00171"/>
    </source>
</evidence>
<dbReference type="EMBL" id="JACHMG010000001">
    <property type="protein sequence ID" value="MBB4683896.1"/>
    <property type="molecule type" value="Genomic_DNA"/>
</dbReference>
<dbReference type="PANTHER" id="PTHR11699">
    <property type="entry name" value="ALDEHYDE DEHYDROGENASE-RELATED"/>
    <property type="match status" value="1"/>
</dbReference>
<gene>
    <name evidence="6" type="ORF">BJY18_001381</name>
</gene>
<evidence type="ECO:0000256" key="1">
    <source>
        <dbReference type="ARBA" id="ARBA00009986"/>
    </source>
</evidence>
<reference evidence="6 7" key="1">
    <citation type="submission" date="2020-08" db="EMBL/GenBank/DDBJ databases">
        <title>Sequencing the genomes of 1000 actinobacteria strains.</title>
        <authorList>
            <person name="Klenk H.-P."/>
        </authorList>
    </citation>
    <scope>NUCLEOTIDE SEQUENCE [LARGE SCALE GENOMIC DNA]</scope>
    <source>
        <strain evidence="6 7">DSM 45859</strain>
    </source>
</reference>
<dbReference type="InterPro" id="IPR016160">
    <property type="entry name" value="Ald_DH_CS_CYS"/>
</dbReference>
<dbReference type="PROSITE" id="PS00070">
    <property type="entry name" value="ALDEHYDE_DEHYDR_CYS"/>
    <property type="match status" value="1"/>
</dbReference>
<dbReference type="Proteomes" id="UP000581769">
    <property type="component" value="Unassembled WGS sequence"/>
</dbReference>
<dbReference type="FunFam" id="3.40.605.10:FF:000007">
    <property type="entry name" value="NAD/NADP-dependent betaine aldehyde dehydrogenase"/>
    <property type="match status" value="1"/>
</dbReference>
<sequence length="500" mass="53387">MTQPAAQEPPAFVPPGRYRMYVDGEWVAGETEYDAVNPSTGLPWTRLPLAAPAHVAHAVRAAGRAFRDWRRSSPATRQQVLAKIADRIEADPGRWAQLLATENGRPIREATVADVPSSAAIFRYFSGLARDHHGDQLPVEDPHTLVYTTREPLGVIAAVLPWNSPIITLANKVAPALAAGNTVVVKPSEFATASVLEFAALVADLLPPGVFNVVTGDGRVGAALVAHPDVAKVTLTGGGPTARRIMAAAAEALTPTIMELGGKSALIVAEDADLERAVADAALGIYLANGEACIASSRILLHDAIADELLERFAGTARSIRVGDALDPETQVGPLVSRQQHDRVRAHLDSARRQGLRLCAGDEPLDLPASRSGGFYLRPAILYGDRVTAEVASEEVFGPATVAERFTDYADAVERANSTRYGLASGVWTNDLTRAHRIARDLDAGIVWVNKWFDLPAGVPMGGIKDSGFGRELCRETMLEFSAPKVVNIDLGAPRLPLWG</sequence>
<evidence type="ECO:0000313" key="6">
    <source>
        <dbReference type="EMBL" id="MBB4683896.1"/>
    </source>
</evidence>
<organism evidence="6 7">
    <name type="scientific">Amycolatopsis jiangsuensis</name>
    <dbReference type="NCBI Taxonomy" id="1181879"/>
    <lineage>
        <taxon>Bacteria</taxon>
        <taxon>Bacillati</taxon>
        <taxon>Actinomycetota</taxon>
        <taxon>Actinomycetes</taxon>
        <taxon>Pseudonocardiales</taxon>
        <taxon>Pseudonocardiaceae</taxon>
        <taxon>Amycolatopsis</taxon>
    </lineage>
</organism>
<dbReference type="FunFam" id="3.40.309.10:FF:000012">
    <property type="entry name" value="Betaine aldehyde dehydrogenase"/>
    <property type="match status" value="1"/>
</dbReference>
<name>A0A840INF7_9PSEU</name>
<dbReference type="EC" id="1.2.1.3" evidence="6"/>
<dbReference type="InterPro" id="IPR016163">
    <property type="entry name" value="Ald_DH_C"/>
</dbReference>
<dbReference type="AlphaFoldDB" id="A0A840INF7"/>
<dbReference type="InterPro" id="IPR016162">
    <property type="entry name" value="Ald_DH_N"/>
</dbReference>
<dbReference type="Gene3D" id="3.40.309.10">
    <property type="entry name" value="Aldehyde Dehydrogenase, Chain A, domain 2"/>
    <property type="match status" value="1"/>
</dbReference>
<keyword evidence="2 4" id="KW-0560">Oxidoreductase</keyword>
<dbReference type="RefSeq" id="WP_184778659.1">
    <property type="nucleotide sequence ID" value="NZ_JACHMG010000001.1"/>
</dbReference>
<comment type="similarity">
    <text evidence="1 4">Belongs to the aldehyde dehydrogenase family.</text>
</comment>
<dbReference type="PROSITE" id="PS00687">
    <property type="entry name" value="ALDEHYDE_DEHYDR_GLU"/>
    <property type="match status" value="1"/>
</dbReference>
<dbReference type="InterPro" id="IPR015590">
    <property type="entry name" value="Aldehyde_DH_dom"/>
</dbReference>
<dbReference type="InterPro" id="IPR029510">
    <property type="entry name" value="Ald_DH_CS_GLU"/>
</dbReference>
<dbReference type="SUPFAM" id="SSF53720">
    <property type="entry name" value="ALDH-like"/>
    <property type="match status" value="1"/>
</dbReference>
<evidence type="ECO:0000256" key="3">
    <source>
        <dbReference type="PROSITE-ProRule" id="PRU10007"/>
    </source>
</evidence>
<evidence type="ECO:0000313" key="7">
    <source>
        <dbReference type="Proteomes" id="UP000581769"/>
    </source>
</evidence>
<feature type="domain" description="Aldehyde dehydrogenase" evidence="5">
    <location>
        <begin position="26"/>
        <end position="487"/>
    </location>
</feature>
<dbReference type="Pfam" id="PF00171">
    <property type="entry name" value="Aldedh"/>
    <property type="match status" value="1"/>
</dbReference>
<proteinExistence type="inferred from homology"/>
<protein>
    <submittedName>
        <fullName evidence="6">Aldehyde dehydrogenase (NAD+)</fullName>
        <ecNumber evidence="6">1.2.1.3</ecNumber>
    </submittedName>
</protein>
<feature type="active site" evidence="3">
    <location>
        <position position="259"/>
    </location>
</feature>
<evidence type="ECO:0000256" key="4">
    <source>
        <dbReference type="RuleBase" id="RU003345"/>
    </source>
</evidence>
<dbReference type="InterPro" id="IPR016161">
    <property type="entry name" value="Ald_DH/histidinol_DH"/>
</dbReference>
<dbReference type="GO" id="GO:0004029">
    <property type="term" value="F:aldehyde dehydrogenase (NAD+) activity"/>
    <property type="evidence" value="ECO:0007669"/>
    <property type="project" value="UniProtKB-EC"/>
</dbReference>
<dbReference type="Gene3D" id="3.40.605.10">
    <property type="entry name" value="Aldehyde Dehydrogenase, Chain A, domain 1"/>
    <property type="match status" value="1"/>
</dbReference>
<evidence type="ECO:0000256" key="2">
    <source>
        <dbReference type="ARBA" id="ARBA00023002"/>
    </source>
</evidence>
<accession>A0A840INF7</accession>